<dbReference type="InterPro" id="IPR011009">
    <property type="entry name" value="Kinase-like_dom_sf"/>
</dbReference>
<feature type="region of interest" description="Disordered" evidence="12">
    <location>
        <begin position="2230"/>
        <end position="2272"/>
    </location>
</feature>
<accession>A0A9P1I4R8</accession>
<dbReference type="SMART" id="SM01346">
    <property type="entry name" value="DUF3385"/>
    <property type="match status" value="1"/>
</dbReference>
<evidence type="ECO:0000256" key="11">
    <source>
        <dbReference type="RuleBase" id="RU364109"/>
    </source>
</evidence>
<evidence type="ECO:0000256" key="5">
    <source>
        <dbReference type="ARBA" id="ARBA00022737"/>
    </source>
</evidence>
<evidence type="ECO:0000313" key="16">
    <source>
        <dbReference type="EMBL" id="CAI5438055.1"/>
    </source>
</evidence>
<feature type="region of interest" description="Disordered" evidence="12">
    <location>
        <begin position="1768"/>
        <end position="1790"/>
    </location>
</feature>
<dbReference type="SMART" id="SM01345">
    <property type="entry name" value="Rapamycin_bind"/>
    <property type="match status" value="1"/>
</dbReference>
<keyword evidence="17" id="KW-1185">Reference proteome</keyword>
<dbReference type="InterPro" id="IPR011989">
    <property type="entry name" value="ARM-like"/>
</dbReference>
<evidence type="ECO:0000256" key="6">
    <source>
        <dbReference type="ARBA" id="ARBA00022741"/>
    </source>
</evidence>
<comment type="caution">
    <text evidence="16">The sequence shown here is derived from an EMBL/GenBank/DDBJ whole genome shotgun (WGS) entry which is preliminary data.</text>
</comment>
<dbReference type="GO" id="GO:0005634">
    <property type="term" value="C:nucleus"/>
    <property type="evidence" value="ECO:0007669"/>
    <property type="project" value="UniProtKB-SubCell"/>
</dbReference>
<dbReference type="GO" id="GO:0005737">
    <property type="term" value="C:cytoplasm"/>
    <property type="evidence" value="ECO:0007669"/>
    <property type="project" value="TreeGrafter"/>
</dbReference>
<dbReference type="InterPro" id="IPR014009">
    <property type="entry name" value="PIK_FAT"/>
</dbReference>
<dbReference type="GO" id="GO:0004674">
    <property type="term" value="F:protein serine/threonine kinase activity"/>
    <property type="evidence" value="ECO:0007669"/>
    <property type="project" value="UniProtKB-KW"/>
</dbReference>
<evidence type="ECO:0000256" key="2">
    <source>
        <dbReference type="ARBA" id="ARBA00011031"/>
    </source>
</evidence>
<feature type="region of interest" description="Disordered" evidence="12">
    <location>
        <begin position="1856"/>
        <end position="1886"/>
    </location>
</feature>
<feature type="compositionally biased region" description="Basic and acidic residues" evidence="12">
    <location>
        <begin position="2181"/>
        <end position="2205"/>
    </location>
</feature>
<dbReference type="Pfam" id="PF02260">
    <property type="entry name" value="FATC"/>
    <property type="match status" value="1"/>
</dbReference>
<feature type="compositionally biased region" description="Basic and acidic residues" evidence="12">
    <location>
        <begin position="2230"/>
        <end position="2266"/>
    </location>
</feature>
<dbReference type="InterPro" id="IPR016024">
    <property type="entry name" value="ARM-type_fold"/>
</dbReference>
<dbReference type="Gene3D" id="1.20.120.150">
    <property type="entry name" value="FKBP12-rapamycin binding domain"/>
    <property type="match status" value="1"/>
</dbReference>
<protein>
    <recommendedName>
        <fullName evidence="11">Serine/threonine-protein kinase TOR</fullName>
        <ecNumber evidence="11">2.7.11.1</ecNumber>
    </recommendedName>
</protein>
<dbReference type="SUPFAM" id="SSF48371">
    <property type="entry name" value="ARM repeat"/>
    <property type="match status" value="1"/>
</dbReference>
<dbReference type="PROSITE" id="PS51189">
    <property type="entry name" value="FAT"/>
    <property type="match status" value="1"/>
</dbReference>
<keyword evidence="6 11" id="KW-0547">Nucleotide-binding</keyword>
<evidence type="ECO:0000259" key="14">
    <source>
        <dbReference type="PROSITE" id="PS51189"/>
    </source>
</evidence>
<dbReference type="InterPro" id="IPR000403">
    <property type="entry name" value="PI3/4_kinase_cat_dom"/>
</dbReference>
<dbReference type="GO" id="GO:0031931">
    <property type="term" value="C:TORC1 complex"/>
    <property type="evidence" value="ECO:0007669"/>
    <property type="project" value="TreeGrafter"/>
</dbReference>
<dbReference type="InterPro" id="IPR018936">
    <property type="entry name" value="PI3/4_kinase_CS"/>
</dbReference>
<dbReference type="Pfam" id="PF00454">
    <property type="entry name" value="PI3_PI4_kinase"/>
    <property type="match status" value="1"/>
</dbReference>
<dbReference type="Gene3D" id="1.10.1070.11">
    <property type="entry name" value="Phosphatidylinositol 3-/4-kinase, catalytic domain"/>
    <property type="match status" value="1"/>
</dbReference>
<dbReference type="PROSITE" id="PS50290">
    <property type="entry name" value="PI3_4_KINASE_3"/>
    <property type="match status" value="1"/>
</dbReference>
<dbReference type="InterPro" id="IPR024585">
    <property type="entry name" value="mTOR_dom"/>
</dbReference>
<dbReference type="Gene3D" id="1.25.40.10">
    <property type="entry name" value="Tetratricopeptide repeat domain"/>
    <property type="match status" value="1"/>
</dbReference>
<dbReference type="InterPro" id="IPR036940">
    <property type="entry name" value="PI3/4_kinase_cat_sf"/>
</dbReference>
<feature type="domain" description="FATC" evidence="15">
    <location>
        <begin position="1813"/>
        <end position="1845"/>
    </location>
</feature>
<evidence type="ECO:0000256" key="12">
    <source>
        <dbReference type="SAM" id="MobiDB-lite"/>
    </source>
</evidence>
<dbReference type="SUPFAM" id="SSF56112">
    <property type="entry name" value="Protein kinase-like (PK-like)"/>
    <property type="match status" value="1"/>
</dbReference>
<dbReference type="FunFam" id="1.10.1070.11:FF:000040">
    <property type="entry name" value="Serine/threonine-protein kinase TOR"/>
    <property type="match status" value="1"/>
</dbReference>
<feature type="domain" description="FAT" evidence="14">
    <location>
        <begin position="648"/>
        <end position="1304"/>
    </location>
</feature>
<feature type="compositionally biased region" description="Low complexity" evidence="12">
    <location>
        <begin position="2021"/>
        <end position="2031"/>
    </location>
</feature>
<evidence type="ECO:0000256" key="8">
    <source>
        <dbReference type="ARBA" id="ARBA00022840"/>
    </source>
</evidence>
<dbReference type="SMART" id="SM00146">
    <property type="entry name" value="PI3Kc"/>
    <property type="match status" value="1"/>
</dbReference>
<dbReference type="SMART" id="SM01343">
    <property type="entry name" value="FATC"/>
    <property type="match status" value="1"/>
</dbReference>
<dbReference type="GO" id="GO:0044877">
    <property type="term" value="F:protein-containing complex binding"/>
    <property type="evidence" value="ECO:0007669"/>
    <property type="project" value="InterPro"/>
</dbReference>
<gene>
    <name evidence="16" type="ORF">CAMP_LOCUS692</name>
</gene>
<keyword evidence="7 11" id="KW-0418">Kinase</keyword>
<dbReference type="Pfam" id="PF11865">
    <property type="entry name" value="mTOR_dom"/>
    <property type="match status" value="1"/>
</dbReference>
<evidence type="ECO:0000256" key="7">
    <source>
        <dbReference type="ARBA" id="ARBA00022777"/>
    </source>
</evidence>
<dbReference type="InterPro" id="IPR009076">
    <property type="entry name" value="FRB_dom"/>
</dbReference>
<dbReference type="InterPro" id="IPR050517">
    <property type="entry name" value="DDR_Repair_Kinase"/>
</dbReference>
<dbReference type="Gene3D" id="1.25.10.10">
    <property type="entry name" value="Leucine-rich Repeat Variant"/>
    <property type="match status" value="1"/>
</dbReference>
<comment type="subcellular location">
    <subcellularLocation>
        <location evidence="1">Nucleus</location>
    </subcellularLocation>
</comment>
<feature type="compositionally biased region" description="Polar residues" evidence="12">
    <location>
        <begin position="2033"/>
        <end position="2042"/>
    </location>
</feature>
<evidence type="ECO:0000256" key="9">
    <source>
        <dbReference type="ARBA" id="ARBA00047899"/>
    </source>
</evidence>
<dbReference type="InterPro" id="IPR036738">
    <property type="entry name" value="FRB_sf"/>
</dbReference>
<comment type="catalytic activity">
    <reaction evidence="9 11">
        <text>L-threonyl-[protein] + ATP = O-phospho-L-threonyl-[protein] + ADP + H(+)</text>
        <dbReference type="Rhea" id="RHEA:46608"/>
        <dbReference type="Rhea" id="RHEA-COMP:11060"/>
        <dbReference type="Rhea" id="RHEA-COMP:11605"/>
        <dbReference type="ChEBI" id="CHEBI:15378"/>
        <dbReference type="ChEBI" id="CHEBI:30013"/>
        <dbReference type="ChEBI" id="CHEBI:30616"/>
        <dbReference type="ChEBI" id="CHEBI:61977"/>
        <dbReference type="ChEBI" id="CHEBI:456216"/>
        <dbReference type="EC" id="2.7.11.1"/>
    </reaction>
</comment>
<dbReference type="PROSITE" id="PS00915">
    <property type="entry name" value="PI3_4_KINASE_1"/>
    <property type="match status" value="1"/>
</dbReference>
<evidence type="ECO:0000259" key="13">
    <source>
        <dbReference type="PROSITE" id="PS50290"/>
    </source>
</evidence>
<evidence type="ECO:0000259" key="15">
    <source>
        <dbReference type="PROSITE" id="PS51190"/>
    </source>
</evidence>
<dbReference type="Pfam" id="PF23593">
    <property type="entry name" value="HEAT_ATR"/>
    <property type="match status" value="1"/>
</dbReference>
<dbReference type="InterPro" id="IPR057564">
    <property type="entry name" value="HEAT_ATR"/>
</dbReference>
<keyword evidence="5" id="KW-0677">Repeat</keyword>
<dbReference type="GO" id="GO:0005524">
    <property type="term" value="F:ATP binding"/>
    <property type="evidence" value="ECO:0007669"/>
    <property type="project" value="UniProtKB-KW"/>
</dbReference>
<dbReference type="SUPFAM" id="SSF47212">
    <property type="entry name" value="FKBP12-rapamycin-binding domain of FKBP-rapamycin-associated protein (FRAP)"/>
    <property type="match status" value="1"/>
</dbReference>
<feature type="compositionally biased region" description="Polar residues" evidence="12">
    <location>
        <begin position="1775"/>
        <end position="1790"/>
    </location>
</feature>
<dbReference type="GO" id="GO:0038202">
    <property type="term" value="P:TORC1 signaling"/>
    <property type="evidence" value="ECO:0007669"/>
    <property type="project" value="TreeGrafter"/>
</dbReference>
<proteinExistence type="inferred from homology"/>
<dbReference type="CDD" id="cd05169">
    <property type="entry name" value="PIKKc_TOR"/>
    <property type="match status" value="1"/>
</dbReference>
<feature type="region of interest" description="Disordered" evidence="12">
    <location>
        <begin position="2014"/>
        <end position="2042"/>
    </location>
</feature>
<dbReference type="GO" id="GO:0031932">
    <property type="term" value="C:TORC2 complex"/>
    <property type="evidence" value="ECO:0007669"/>
    <property type="project" value="TreeGrafter"/>
</dbReference>
<comment type="similarity">
    <text evidence="2 11">Belongs to the PI3/PI4-kinase family.</text>
</comment>
<organism evidence="16 17">
    <name type="scientific">Caenorhabditis angaria</name>
    <dbReference type="NCBI Taxonomy" id="860376"/>
    <lineage>
        <taxon>Eukaryota</taxon>
        <taxon>Metazoa</taxon>
        <taxon>Ecdysozoa</taxon>
        <taxon>Nematoda</taxon>
        <taxon>Chromadorea</taxon>
        <taxon>Rhabditida</taxon>
        <taxon>Rhabditina</taxon>
        <taxon>Rhabditomorpha</taxon>
        <taxon>Rhabditoidea</taxon>
        <taxon>Rhabditidae</taxon>
        <taxon>Peloderinae</taxon>
        <taxon>Caenorhabditis</taxon>
    </lineage>
</organism>
<dbReference type="Pfam" id="PF08771">
    <property type="entry name" value="FRB_dom"/>
    <property type="match status" value="1"/>
</dbReference>
<dbReference type="InterPro" id="IPR009057">
    <property type="entry name" value="Homeodomain-like_sf"/>
</dbReference>
<comment type="catalytic activity">
    <reaction evidence="10">
        <text>L-seryl-[protein] + ATP = O-phospho-L-seryl-[protein] + ADP + H(+)</text>
        <dbReference type="Rhea" id="RHEA:17989"/>
        <dbReference type="Rhea" id="RHEA-COMP:9863"/>
        <dbReference type="Rhea" id="RHEA-COMP:11604"/>
        <dbReference type="ChEBI" id="CHEBI:15378"/>
        <dbReference type="ChEBI" id="CHEBI:29999"/>
        <dbReference type="ChEBI" id="CHEBI:30616"/>
        <dbReference type="ChEBI" id="CHEBI:83421"/>
        <dbReference type="ChEBI" id="CHEBI:456216"/>
        <dbReference type="EC" id="2.7.11.1"/>
    </reaction>
</comment>
<evidence type="ECO:0000256" key="3">
    <source>
        <dbReference type="ARBA" id="ARBA00022527"/>
    </source>
</evidence>
<evidence type="ECO:0000256" key="4">
    <source>
        <dbReference type="ARBA" id="ARBA00022679"/>
    </source>
</evidence>
<dbReference type="FunFam" id="1.20.120.150:FF:000001">
    <property type="entry name" value="Serine/threonine-protein kinase TOR"/>
    <property type="match status" value="1"/>
</dbReference>
<dbReference type="SUPFAM" id="SSF46689">
    <property type="entry name" value="Homeodomain-like"/>
    <property type="match status" value="1"/>
</dbReference>
<dbReference type="GO" id="GO:0016242">
    <property type="term" value="P:negative regulation of macroautophagy"/>
    <property type="evidence" value="ECO:0007669"/>
    <property type="project" value="TreeGrafter"/>
</dbReference>
<dbReference type="EC" id="2.7.11.1" evidence="11"/>
<feature type="region of interest" description="Disordered" evidence="12">
    <location>
        <begin position="2180"/>
        <end position="2205"/>
    </location>
</feature>
<dbReference type="Gene3D" id="3.30.1010.10">
    <property type="entry name" value="Phosphatidylinositol 3-kinase Catalytic Subunit, Chain A, domain 4"/>
    <property type="match status" value="1"/>
</dbReference>
<dbReference type="InterPro" id="IPR003151">
    <property type="entry name" value="PIK-rel_kinase_FAT"/>
</dbReference>
<dbReference type="EMBL" id="CANHGI010000001">
    <property type="protein sequence ID" value="CAI5438055.1"/>
    <property type="molecule type" value="Genomic_DNA"/>
</dbReference>
<dbReference type="PROSITE" id="PS00916">
    <property type="entry name" value="PI3_4_KINASE_2"/>
    <property type="match status" value="1"/>
</dbReference>
<dbReference type="PROSITE" id="PS51190">
    <property type="entry name" value="FATC"/>
    <property type="match status" value="1"/>
</dbReference>
<dbReference type="Proteomes" id="UP001152747">
    <property type="component" value="Unassembled WGS sequence"/>
</dbReference>
<dbReference type="Pfam" id="PF15963">
    <property type="entry name" value="Myb_DNA-bind_7"/>
    <property type="match status" value="1"/>
</dbReference>
<dbReference type="FunFam" id="3.30.1010.10:FF:000006">
    <property type="entry name" value="Serine/threonine-protein kinase TOR"/>
    <property type="match status" value="1"/>
</dbReference>
<evidence type="ECO:0000256" key="10">
    <source>
        <dbReference type="ARBA" id="ARBA00048679"/>
    </source>
</evidence>
<reference evidence="16" key="1">
    <citation type="submission" date="2022-11" db="EMBL/GenBank/DDBJ databases">
        <authorList>
            <person name="Kikuchi T."/>
        </authorList>
    </citation>
    <scope>NUCLEOTIDE SEQUENCE</scope>
    <source>
        <strain evidence="16">PS1010</strain>
    </source>
</reference>
<feature type="compositionally biased region" description="Low complexity" evidence="12">
    <location>
        <begin position="1859"/>
        <end position="1868"/>
    </location>
</feature>
<dbReference type="InterPro" id="IPR039467">
    <property type="entry name" value="TFIIIB_B''_Myb"/>
</dbReference>
<name>A0A9P1I4R8_9PELO</name>
<dbReference type="InterPro" id="IPR003152">
    <property type="entry name" value="FATC_dom"/>
</dbReference>
<evidence type="ECO:0000313" key="17">
    <source>
        <dbReference type="Proteomes" id="UP001152747"/>
    </source>
</evidence>
<dbReference type="PANTHER" id="PTHR11139:SF9">
    <property type="entry name" value="SERINE_THREONINE-PROTEIN KINASE MTOR"/>
    <property type="match status" value="1"/>
</dbReference>
<sequence>MFFQYADVTTHVLNAISELSVIGGAELVKNINPLFSKLTQMINDSGNLHRREAALRAIGGICRSTAYVVDPYKDFPTLLDDLLKLLKTVMSSSIRRECIKTLGILGAIDPYTHKVFTGSVQSAYAISTALALPISLSDASDPRQDIIQWVNYEKCTLDEFYPAITIANLMMMMQNEDSQSYPEIAQAIVTIFRSLGDAAPQYVEQVVPRLIEVCRTINSRTNQAFLRDFFLRQLSKFVEIIKQHALPYMPDIFSIIADAWKEDVAVKMCVVSVLEEMGTALGADFSAYTGELIPYLLNVLHTDKTKERYLTIKVLEVMRPLCSCLVQHLHLVLPPVLIILDDVSIALKVRITALETILHMAKNVDISAYAPRMMQSWHHCIGTFELREKLLLLLIEIIKKLGKHFDVFARSVEIKLREHGLDRSDNFDHYKKLSQRAQMSRDIITTSLFGAQNQNGGQNGNGVGFGGGAIFLGNVGLHERLMNGSLESAGSGTEVKEDYYTDEHPVGDSRVPTAARSTMDIPDVVITKQRVNHEMFNAAWRNENLTSKDEWMQWLYKLRIAFLKCGSSPSLRAASSLADQYPHLARDLFPAVFMSIWTEVGSKGQDDLALAMRRALDTGYSDVIQTVLNLAEFMDHSEKGPLPIDYNILGKCAEKTKAYAKACRYKENEIINRWDLVKEEFAAEKKKRVEKGLERPANLPKIEDVNVLRPDDCQALITFANKLNVQEEAAGVVRYAESHNMNINMPGRWYEKLNEWEKALHAYEVDTSNEDTTMHEMRCLEALAKWEQLNEKAKLAKENAAGRQMEHKVAVIAARGAWAVDDWPSMAGYVSHISENTQDGAMLRAIVAVHNNEFPKAMGLIEKVRDMFDSELTAMASESYERAYTPMVFVQQMAELEEAIEFKLRPERRPRIALLWSRRLQGCRQNVEQWQRLLMLRSLVLTPQEMHPLRVKFASLCRKQGKTAMSREVLRELLNLAPGTSLLEAKVPQEKPQLVLALCKQLWQDEHREEALRTLEHLAKQFQKIHRNIEEQEKLYLHSQEAARICAKVFLKLGEWNEIHYKNRPPHEISGILIQNTMHRNNDAQKTINYYRTATQYDPKWHKAWHKLASSYFYATMKDAPRQSQIRRLGPPMGPPPPPNLPLGGFGAMNYPFNPIPQPDFPHPAPLGSLAGIPTMPSQTSPIMQHVSGFSGPLTNTNIENAMSAIFCFSKALFFAPGSRLEDTLRLLQLWFDYGHQEEVYGKLVENVTDLPITTWLEVVPQLMARLDSSDKEKPTQLIIKVLVEISKYKPQSLIYAVCVAARSTDANRQKNALSILEKMSDYHAELVKEAKMVTEELVRCAILWHEKWHDALDEASRVYFHRSLQDNNVKSMYEALKDLPKNVVQGTPKTMKEHSFNQTYQSDLLEAQRYCHAYECEHNIKDLNQAWEIYCQIFKRLRDQLVNLTLLDLNYVSPELVRARDLQLAVPGTYDPSSEPVGIASFSTKMTVITSKQRPRKMVIRGSNGLEYQFLLKGHEDPRQDERVMQLFGLVNTLLANNSETCRRNLTIQRYAIIALSKDSGLIGWVPNCDTLHSLVKEYREKKAKLSLSLEHKALQKMSADTEHLTVMQKLQCFESALAATKGDDLRQILWLKSPSSEVWFDRRTNYTRSVACMSMVGYILGLGDRHPSNLMLDRLTGKIVHIDFGDCFEVAMLREKFPERVPFRLTRMLINAMEITGLEGVYRYTAERVLKVLRTNQESLLAVLEAFVYDPVINWRLVEGMKRDPKVRKDPSRMNTNQAPSSSTTEGTMDTIKRKLAGTEFVNVPLSENPEPLPVTQQLERLIEQATCNMNLCQSYIGWCPFCMIRRSRIQQRPNISKAAKSAAPPAQNPVPAAPSEATPEEPTPEIAQLEVEVPEDPTPPQTQVFLAPKDPVSSPILTSPKEVHHVHFVTPVNAESDEITIIDEDEEENHRNQQQRSRSRNVSLCEDEAILQAKIHPIEKKRFTGKEELDTKSWKISDLARWNPRHEKAVFKRERRSSTSSTIITKSELNPDSQPSTPAINAPQVKIGADGKLVIDETSLVVSTMNNDSVWETVEEGRNASKINSMSFRNRIFRKSTPWVEKETELFYAVLRCTGTDFGLMHHYLPQRTRQELKAKYNREEKNNWHRIVENGKQTSTLDDSLPEKVQQVLKEIQEEEQEKKDKKEFEKEEERRIRQEAKELKQQEKTLEIQKRLEVRQLLMDAKAKVREAREAEKEKKMEKMKGIEDARKARDEAKQKLKEAKQIVAKK</sequence>
<dbReference type="InterPro" id="IPR011990">
    <property type="entry name" value="TPR-like_helical_dom_sf"/>
</dbReference>
<evidence type="ECO:0000256" key="1">
    <source>
        <dbReference type="ARBA" id="ARBA00004123"/>
    </source>
</evidence>
<feature type="domain" description="PI3K/PI4K catalytic" evidence="13">
    <location>
        <begin position="1483"/>
        <end position="1798"/>
    </location>
</feature>
<keyword evidence="3 11" id="KW-0723">Serine/threonine-protein kinase</keyword>
<dbReference type="Pfam" id="PF02259">
    <property type="entry name" value="FAT"/>
    <property type="match status" value="1"/>
</dbReference>
<dbReference type="PANTHER" id="PTHR11139">
    <property type="entry name" value="ATAXIA TELANGIECTASIA MUTATED ATM -RELATED"/>
    <property type="match status" value="1"/>
</dbReference>
<keyword evidence="8 11" id="KW-0067">ATP-binding</keyword>
<keyword evidence="4 11" id="KW-0808">Transferase</keyword>
<dbReference type="InterPro" id="IPR026683">
    <property type="entry name" value="TOR_cat"/>
</dbReference>
<dbReference type="GO" id="GO:0045727">
    <property type="term" value="P:positive regulation of translation"/>
    <property type="evidence" value="ECO:0007669"/>
    <property type="project" value="UniProtKB-ARBA"/>
</dbReference>
<dbReference type="OrthoDB" id="2250022at2759"/>